<comment type="caution">
    <text evidence="2">The sequence shown here is derived from an EMBL/GenBank/DDBJ whole genome shotgun (WGS) entry which is preliminary data.</text>
</comment>
<feature type="domain" description="Heterokaryon incompatibility" evidence="1">
    <location>
        <begin position="20"/>
        <end position="107"/>
    </location>
</feature>
<sequence length="219" mass="25563">MRLLNTNLEFCDYDDTPPPYAILSHTWSEKNEEEVTYQDLENGTTKSLLKLELCKEWTKAASLEYFWIDTCCIDKRNDAEISYAIRSMWRWYREASVCFVYLSDLSRKRKLDSDWRDTLKDCTWFTRGWTLQELVASQKVELYARDGHLGSREDLLPALKRITGINLGGPLPDHATRLSWAARRITKRPEDKAYCMLGICDVSLDPRYGEGGESAWQRL</sequence>
<evidence type="ECO:0000313" key="3">
    <source>
        <dbReference type="Proteomes" id="UP000799441"/>
    </source>
</evidence>
<accession>A0A9P4QE92</accession>
<name>A0A9P4QE92_9PEZI</name>
<dbReference type="OrthoDB" id="674604at2759"/>
<keyword evidence="3" id="KW-1185">Reference proteome</keyword>
<proteinExistence type="predicted"/>
<feature type="non-terminal residue" evidence="2">
    <location>
        <position position="219"/>
    </location>
</feature>
<evidence type="ECO:0000313" key="2">
    <source>
        <dbReference type="EMBL" id="KAF2724625.1"/>
    </source>
</evidence>
<reference evidence="2" key="1">
    <citation type="journal article" date="2020" name="Stud. Mycol.">
        <title>101 Dothideomycetes genomes: a test case for predicting lifestyles and emergence of pathogens.</title>
        <authorList>
            <person name="Haridas S."/>
            <person name="Albert R."/>
            <person name="Binder M."/>
            <person name="Bloem J."/>
            <person name="Labutti K."/>
            <person name="Salamov A."/>
            <person name="Andreopoulos B."/>
            <person name="Baker S."/>
            <person name="Barry K."/>
            <person name="Bills G."/>
            <person name="Bluhm B."/>
            <person name="Cannon C."/>
            <person name="Castanera R."/>
            <person name="Culley D."/>
            <person name="Daum C."/>
            <person name="Ezra D."/>
            <person name="Gonzalez J."/>
            <person name="Henrissat B."/>
            <person name="Kuo A."/>
            <person name="Liang C."/>
            <person name="Lipzen A."/>
            <person name="Lutzoni F."/>
            <person name="Magnuson J."/>
            <person name="Mondo S."/>
            <person name="Nolan M."/>
            <person name="Ohm R."/>
            <person name="Pangilinan J."/>
            <person name="Park H.-J."/>
            <person name="Ramirez L."/>
            <person name="Alfaro M."/>
            <person name="Sun H."/>
            <person name="Tritt A."/>
            <person name="Yoshinaga Y."/>
            <person name="Zwiers L.-H."/>
            <person name="Turgeon B."/>
            <person name="Goodwin S."/>
            <person name="Spatafora J."/>
            <person name="Crous P."/>
            <person name="Grigoriev I."/>
        </authorList>
    </citation>
    <scope>NUCLEOTIDE SEQUENCE</scope>
    <source>
        <strain evidence="2">CBS 116435</strain>
    </source>
</reference>
<dbReference type="InterPro" id="IPR010730">
    <property type="entry name" value="HET"/>
</dbReference>
<gene>
    <name evidence="2" type="ORF">K431DRAFT_216999</name>
</gene>
<dbReference type="PANTHER" id="PTHR10622">
    <property type="entry name" value="HET DOMAIN-CONTAINING PROTEIN"/>
    <property type="match status" value="1"/>
</dbReference>
<organism evidence="2 3">
    <name type="scientific">Polychaeton citri CBS 116435</name>
    <dbReference type="NCBI Taxonomy" id="1314669"/>
    <lineage>
        <taxon>Eukaryota</taxon>
        <taxon>Fungi</taxon>
        <taxon>Dikarya</taxon>
        <taxon>Ascomycota</taxon>
        <taxon>Pezizomycotina</taxon>
        <taxon>Dothideomycetes</taxon>
        <taxon>Dothideomycetidae</taxon>
        <taxon>Capnodiales</taxon>
        <taxon>Capnodiaceae</taxon>
        <taxon>Polychaeton</taxon>
    </lineage>
</organism>
<dbReference type="AlphaFoldDB" id="A0A9P4QE92"/>
<dbReference type="EMBL" id="MU003770">
    <property type="protein sequence ID" value="KAF2724625.1"/>
    <property type="molecule type" value="Genomic_DNA"/>
</dbReference>
<dbReference type="Proteomes" id="UP000799441">
    <property type="component" value="Unassembled WGS sequence"/>
</dbReference>
<dbReference type="Pfam" id="PF06985">
    <property type="entry name" value="HET"/>
    <property type="match status" value="1"/>
</dbReference>
<protein>
    <submittedName>
        <fullName evidence="2">HET-domain-containing protein</fullName>
    </submittedName>
</protein>
<evidence type="ECO:0000259" key="1">
    <source>
        <dbReference type="Pfam" id="PF06985"/>
    </source>
</evidence>
<dbReference type="PANTHER" id="PTHR10622:SF10">
    <property type="entry name" value="HET DOMAIN-CONTAINING PROTEIN"/>
    <property type="match status" value="1"/>
</dbReference>